<dbReference type="InterPro" id="IPR015422">
    <property type="entry name" value="PyrdxlP-dep_Trfase_small"/>
</dbReference>
<comment type="caution">
    <text evidence="1">The sequence shown here is derived from an EMBL/GenBank/DDBJ whole genome shotgun (WGS) entry which is preliminary data.</text>
</comment>
<sequence length="124" mass="13764">MAPASTMHADSPDVNTFAKHDAPLSLYQGVCQKDLVAKSKKYLLHFGPEIVRDVIVEARCTYIYTGSGHKVLDWTFGQMSCLLGHGHPEIVRVITAHAIHLDHLFRIYLPSPRLSAMGCHSVLL</sequence>
<dbReference type="Gene3D" id="3.40.640.10">
    <property type="entry name" value="Type I PLP-dependent aspartate aminotransferase-like (Major domain)"/>
    <property type="match status" value="1"/>
</dbReference>
<dbReference type="SUPFAM" id="SSF53383">
    <property type="entry name" value="PLP-dependent transferases"/>
    <property type="match status" value="1"/>
</dbReference>
<keyword evidence="2" id="KW-1185">Reference proteome</keyword>
<reference evidence="2" key="1">
    <citation type="journal article" date="2014" name="Genome Announc.">
        <title>Genome sequence and annotation of Acremonium chrysogenum, producer of the beta-lactam antibiotic cephalosporin C.</title>
        <authorList>
            <person name="Terfehr D."/>
            <person name="Dahlmann T.A."/>
            <person name="Specht T."/>
            <person name="Zadra I."/>
            <person name="Kuernsteiner H."/>
            <person name="Kueck U."/>
        </authorList>
    </citation>
    <scope>NUCLEOTIDE SEQUENCE [LARGE SCALE GENOMIC DNA]</scope>
    <source>
        <strain evidence="2">ATCC 11550 / CBS 779.69 / DSM 880 / IAM 14645 / JCM 23072 / IMI 49137</strain>
    </source>
</reference>
<dbReference type="AlphaFoldDB" id="A0A086TCE9"/>
<gene>
    <name evidence="1" type="ORF">ACRE_021020</name>
</gene>
<name>A0A086TCE9_HAPC1</name>
<dbReference type="InterPro" id="IPR015421">
    <property type="entry name" value="PyrdxlP-dep_Trfase_major"/>
</dbReference>
<protein>
    <submittedName>
        <fullName evidence="1">2,2-dialkylglycine decarboxylase-like protein</fullName>
    </submittedName>
</protein>
<proteinExistence type="predicted"/>
<dbReference type="EMBL" id="JPKY01000013">
    <property type="protein sequence ID" value="KFH47031.1"/>
    <property type="molecule type" value="Genomic_DNA"/>
</dbReference>
<dbReference type="Proteomes" id="UP000029964">
    <property type="component" value="Unassembled WGS sequence"/>
</dbReference>
<dbReference type="InterPro" id="IPR015424">
    <property type="entry name" value="PyrdxlP-dep_Trfase"/>
</dbReference>
<evidence type="ECO:0000313" key="1">
    <source>
        <dbReference type="EMBL" id="KFH47031.1"/>
    </source>
</evidence>
<organism evidence="1 2">
    <name type="scientific">Hapsidospora chrysogenum (strain ATCC 11550 / CBS 779.69 / DSM 880 / IAM 14645 / JCM 23072 / IMI 49137)</name>
    <name type="common">Acremonium chrysogenum</name>
    <dbReference type="NCBI Taxonomy" id="857340"/>
    <lineage>
        <taxon>Eukaryota</taxon>
        <taxon>Fungi</taxon>
        <taxon>Dikarya</taxon>
        <taxon>Ascomycota</taxon>
        <taxon>Pezizomycotina</taxon>
        <taxon>Sordariomycetes</taxon>
        <taxon>Hypocreomycetidae</taxon>
        <taxon>Hypocreales</taxon>
        <taxon>Bionectriaceae</taxon>
        <taxon>Hapsidospora</taxon>
    </lineage>
</organism>
<dbReference type="OrthoDB" id="10261433at2759"/>
<dbReference type="STRING" id="857340.A0A086TCE9"/>
<accession>A0A086TCE9</accession>
<dbReference type="HOGENOM" id="CLU_163473_0_0_1"/>
<evidence type="ECO:0000313" key="2">
    <source>
        <dbReference type="Proteomes" id="UP000029964"/>
    </source>
</evidence>
<dbReference type="Gene3D" id="3.90.1150.10">
    <property type="entry name" value="Aspartate Aminotransferase, domain 1"/>
    <property type="match status" value="1"/>
</dbReference>